<name>A0A9N9LMS1_9HELO</name>
<evidence type="ECO:0000313" key="2">
    <source>
        <dbReference type="Proteomes" id="UP000701801"/>
    </source>
</evidence>
<comment type="caution">
    <text evidence="1">The sequence shown here is derived from an EMBL/GenBank/DDBJ whole genome shotgun (WGS) entry which is preliminary data.</text>
</comment>
<gene>
    <name evidence="1" type="ORF">HYALB_00011353</name>
</gene>
<accession>A0A9N9LMS1</accession>
<keyword evidence="2" id="KW-1185">Reference proteome</keyword>
<dbReference type="Proteomes" id="UP000701801">
    <property type="component" value="Unassembled WGS sequence"/>
</dbReference>
<dbReference type="OrthoDB" id="10445320at2759"/>
<evidence type="ECO:0000313" key="1">
    <source>
        <dbReference type="EMBL" id="CAG8977108.1"/>
    </source>
</evidence>
<dbReference type="AlphaFoldDB" id="A0A9N9LMS1"/>
<sequence>METLLYIPDVWAKKMDTRSRDPPGPRLSTHYLSAVSLTKCLSERCSPRLESLSNDVIVELVQFFAGIYGSMKPQTTAQTPRFARRESVAFSQIVMPFPANSNLQDVKVPGR</sequence>
<protein>
    <submittedName>
        <fullName evidence="1">Uncharacterized protein</fullName>
    </submittedName>
</protein>
<dbReference type="EMBL" id="CAJVRM010000205">
    <property type="protein sequence ID" value="CAG8977108.1"/>
    <property type="molecule type" value="Genomic_DNA"/>
</dbReference>
<organism evidence="1 2">
    <name type="scientific">Hymenoscyphus albidus</name>
    <dbReference type="NCBI Taxonomy" id="595503"/>
    <lineage>
        <taxon>Eukaryota</taxon>
        <taxon>Fungi</taxon>
        <taxon>Dikarya</taxon>
        <taxon>Ascomycota</taxon>
        <taxon>Pezizomycotina</taxon>
        <taxon>Leotiomycetes</taxon>
        <taxon>Helotiales</taxon>
        <taxon>Helotiaceae</taxon>
        <taxon>Hymenoscyphus</taxon>
    </lineage>
</organism>
<proteinExistence type="predicted"/>
<reference evidence="1" key="1">
    <citation type="submission" date="2021-07" db="EMBL/GenBank/DDBJ databases">
        <authorList>
            <person name="Durling M."/>
        </authorList>
    </citation>
    <scope>NUCLEOTIDE SEQUENCE</scope>
</reference>